<dbReference type="RefSeq" id="WP_172207497.1">
    <property type="nucleotide sequence ID" value="NZ_BLLI01000005.1"/>
</dbReference>
<dbReference type="InterPro" id="IPR007530">
    <property type="entry name" value="Aminoglycoside_adenylylTfrase"/>
</dbReference>
<dbReference type="Gene3D" id="1.20.120.330">
    <property type="entry name" value="Nucleotidyltransferases domain 2"/>
    <property type="match status" value="1"/>
</dbReference>
<gene>
    <name evidence="1" type="primary">aadE</name>
    <name evidence="1" type="ORF">Hs30E_03310</name>
</gene>
<dbReference type="InterPro" id="IPR043519">
    <property type="entry name" value="NT_sf"/>
</dbReference>
<sequence>MTSEQLFELILKTGRENNEILMIGSEGSRNNPSITPDIYQDFDITYFVENERFADFKSFNRTMFGEIMIEQILPESNRWCWLMHFMDDNRLDLKIQPISSVSNYLLADTLNTILLDKTGKYLTLPATSERSHFIKRPNQQEFDDTINEFFWLATYVVKGILRHEFLYATYFFEQHVRLEFYKLLAWHVGIETDFSISLGKANKKLLDYFSELTQTYDLSSLSKIAFALKFSVNLVINILPNLSQNLQLTYEFSAVEKTTDYIFRKLKSL</sequence>
<dbReference type="Pfam" id="PF04439">
    <property type="entry name" value="Adenyl_transf"/>
    <property type="match status" value="1"/>
</dbReference>
<dbReference type="SUPFAM" id="SSF81631">
    <property type="entry name" value="PAP/OAS1 substrate-binding domain"/>
    <property type="match status" value="1"/>
</dbReference>
<keyword evidence="2" id="KW-1185">Reference proteome</keyword>
<keyword evidence="1" id="KW-0808">Transferase</keyword>
<accession>A0A6A0B8P4</accession>
<dbReference type="AlphaFoldDB" id="A0A6A0B8P4"/>
<dbReference type="EMBL" id="BLLI01000005">
    <property type="protein sequence ID" value="GFH41780.1"/>
    <property type="molecule type" value="Genomic_DNA"/>
</dbReference>
<comment type="caution">
    <text evidence="1">The sequence shown here is derived from an EMBL/GenBank/DDBJ whole genome shotgun (WGS) entry which is preliminary data.</text>
</comment>
<dbReference type="Gene3D" id="3.30.460.10">
    <property type="entry name" value="Beta Polymerase, domain 2"/>
    <property type="match status" value="1"/>
</dbReference>
<dbReference type="SUPFAM" id="SSF81301">
    <property type="entry name" value="Nucleotidyltransferase"/>
    <property type="match status" value="1"/>
</dbReference>
<reference evidence="1 2" key="1">
    <citation type="submission" date="2020-02" db="EMBL/GenBank/DDBJ databases">
        <title>Draft genome sequence of Lactococcus sp. Hs30E4-3.</title>
        <authorList>
            <person name="Noda S."/>
            <person name="Yuki M."/>
            <person name="Ohkuma M."/>
        </authorList>
    </citation>
    <scope>NUCLEOTIDE SEQUENCE [LARGE SCALE GENOMIC DNA]</scope>
    <source>
        <strain evidence="1 2">Hs30E4-3</strain>
    </source>
</reference>
<evidence type="ECO:0000313" key="1">
    <source>
        <dbReference type="EMBL" id="GFH41780.1"/>
    </source>
</evidence>
<evidence type="ECO:0000313" key="2">
    <source>
        <dbReference type="Proteomes" id="UP000480303"/>
    </source>
</evidence>
<proteinExistence type="predicted"/>
<organism evidence="1 2">
    <name type="scientific">Pseudolactococcus hodotermopsidis</name>
    <dbReference type="NCBI Taxonomy" id="2709157"/>
    <lineage>
        <taxon>Bacteria</taxon>
        <taxon>Bacillati</taxon>
        <taxon>Bacillota</taxon>
        <taxon>Bacilli</taxon>
        <taxon>Lactobacillales</taxon>
        <taxon>Streptococcaceae</taxon>
        <taxon>Pseudolactococcus</taxon>
    </lineage>
</organism>
<dbReference type="Proteomes" id="UP000480303">
    <property type="component" value="Unassembled WGS sequence"/>
</dbReference>
<dbReference type="GO" id="GO:0016740">
    <property type="term" value="F:transferase activity"/>
    <property type="evidence" value="ECO:0007669"/>
    <property type="project" value="UniProtKB-KW"/>
</dbReference>
<protein>
    <submittedName>
        <fullName evidence="1">Aminoglycoside nucleotidyltransferase ANT(6)-Ia</fullName>
    </submittedName>
</protein>
<name>A0A6A0B8P4_9LACT</name>